<dbReference type="RefSeq" id="WP_077751086.1">
    <property type="nucleotide sequence ID" value="NZ_CP014782.1"/>
</dbReference>
<dbReference type="Pfam" id="PF08487">
    <property type="entry name" value="VIT"/>
    <property type="match status" value="1"/>
</dbReference>
<dbReference type="Gene3D" id="3.40.50.410">
    <property type="entry name" value="von Willebrand factor, type A domain"/>
    <property type="match status" value="1"/>
</dbReference>
<organism evidence="4 5">
    <name type="scientific">Shewanella psychrophila</name>
    <dbReference type="NCBI Taxonomy" id="225848"/>
    <lineage>
        <taxon>Bacteria</taxon>
        <taxon>Pseudomonadati</taxon>
        <taxon>Pseudomonadota</taxon>
        <taxon>Gammaproteobacteria</taxon>
        <taxon>Alteromonadales</taxon>
        <taxon>Shewanellaceae</taxon>
        <taxon>Shewanella</taxon>
    </lineage>
</organism>
<evidence type="ECO:0000259" key="3">
    <source>
        <dbReference type="PROSITE" id="PS51468"/>
    </source>
</evidence>
<dbReference type="InterPro" id="IPR013694">
    <property type="entry name" value="VIT"/>
</dbReference>
<feature type="transmembrane region" description="Helical" evidence="1">
    <location>
        <begin position="690"/>
        <end position="711"/>
    </location>
</feature>
<feature type="domain" description="VIT" evidence="3">
    <location>
        <begin position="51"/>
        <end position="179"/>
    </location>
</feature>
<dbReference type="PROSITE" id="PS50234">
    <property type="entry name" value="VWFA"/>
    <property type="match status" value="1"/>
</dbReference>
<keyword evidence="5" id="KW-1185">Reference proteome</keyword>
<dbReference type="InterPro" id="IPR002035">
    <property type="entry name" value="VWF_A"/>
</dbReference>
<dbReference type="PANTHER" id="PTHR45737:SF6">
    <property type="entry name" value="VON WILLEBRAND FACTOR A DOMAIN-CONTAINING PROTEIN 5A"/>
    <property type="match status" value="1"/>
</dbReference>
<evidence type="ECO:0000256" key="1">
    <source>
        <dbReference type="SAM" id="Phobius"/>
    </source>
</evidence>
<proteinExistence type="predicted"/>
<evidence type="ECO:0000313" key="5">
    <source>
        <dbReference type="Proteomes" id="UP000189545"/>
    </source>
</evidence>
<sequence length="753" mass="82749">MRTGLCLHHHLNVQAPLRRGLSSAISGIVILMASWVNTAQAVDAVEITQGSFVYHKQGENEPQVAMPLNTDVQMKISGWVNRVTVTQTFRNDSDYWLNGSYLFPLPNEAAVDHMRLIVGQKVIEGQVREREEAKKQFEQAKDAGQRASLVEQSRPNIFTTSVANLGPAETLVVEISYQELVKYEKGEFSLRFPMLVNPRYESELRSEKDKSPPSTERLLAQFVDSSYGYGEGRGTGAKVRIDIDLDAGTELSEITSVYHDIEKHPVTNTQYRLKLVGDTPANRDFVLKWSPVSGSEPVAAIYAQHGQTHRETDASQESSDYALLMLIPPETGKSNGVIARELILVIDTSGSMSGEAIEQAKKAMGYALAGLGVRDSFNIIEFNSNVHSLSPQSLPATAKNIGRANQFIRTLRADGGTEMGLALTRALGSEVKSAYLQEEEHSDSDSARLKQVLFMTDGAVANEKDLFNLIEENIGHSRLFTIGIGSAPNSHFMERAAEKGRGSFTYIGNLDEVQQKIESLLYKIEHPQVTDIELHYGDGTIPDHWPISVPDLYANEPLLVAIKMRPKIYQASASELIVSGMIGEQYWHSRLSLNERKSAAGLDLVWARKLIAALEMSEDGVNQTRVKKQVTALALKYHLVSQHTSLVAVEVSPAKPSSVVSNNASVVQSTPFGWQAPVGYLPQTGGESRLLIMMGMILLGLGLAYLASFSLDKGAGLRVLHSLAVQRRRQEVSIQAKGEYGDNVHGPSKGLEI</sequence>
<keyword evidence="1" id="KW-0472">Membrane</keyword>
<dbReference type="AlphaFoldDB" id="A0A1S6HJV4"/>
<dbReference type="InterPro" id="IPR022440">
    <property type="entry name" value="CHP03788"/>
</dbReference>
<dbReference type="PANTHER" id="PTHR45737">
    <property type="entry name" value="VON WILLEBRAND FACTOR A DOMAIN-CONTAINING PROTEIN 5A"/>
    <property type="match status" value="1"/>
</dbReference>
<keyword evidence="1" id="KW-0812">Transmembrane</keyword>
<keyword evidence="1" id="KW-1133">Transmembrane helix</keyword>
<gene>
    <name evidence="4" type="ORF">Sps_00580</name>
</gene>
<evidence type="ECO:0000313" key="4">
    <source>
        <dbReference type="EMBL" id="AQS35778.1"/>
    </source>
</evidence>
<dbReference type="Proteomes" id="UP000189545">
    <property type="component" value="Chromosome"/>
</dbReference>
<dbReference type="NCBIfam" id="TIGR03788">
    <property type="entry name" value="marine_srt_targ"/>
    <property type="match status" value="1"/>
</dbReference>
<name>A0A1S6HJV4_9GAMM</name>
<dbReference type="Pfam" id="PF13768">
    <property type="entry name" value="VWA_3"/>
    <property type="match status" value="1"/>
</dbReference>
<feature type="domain" description="VWFA" evidence="2">
    <location>
        <begin position="341"/>
        <end position="524"/>
    </location>
</feature>
<dbReference type="KEGG" id="spsw:Sps_00580"/>
<dbReference type="SUPFAM" id="SSF53300">
    <property type="entry name" value="vWA-like"/>
    <property type="match status" value="1"/>
</dbReference>
<protein>
    <submittedName>
        <fullName evidence="4">Marine proteobacterial sortase target protein</fullName>
    </submittedName>
</protein>
<dbReference type="PROSITE" id="PS51468">
    <property type="entry name" value="VIT"/>
    <property type="match status" value="1"/>
</dbReference>
<dbReference type="InterPro" id="IPR036465">
    <property type="entry name" value="vWFA_dom_sf"/>
</dbReference>
<dbReference type="SMART" id="SM00609">
    <property type="entry name" value="VIT"/>
    <property type="match status" value="1"/>
</dbReference>
<dbReference type="SMART" id="SM00327">
    <property type="entry name" value="VWA"/>
    <property type="match status" value="1"/>
</dbReference>
<accession>A0A1S6HJV4</accession>
<evidence type="ECO:0000259" key="2">
    <source>
        <dbReference type="PROSITE" id="PS50234"/>
    </source>
</evidence>
<dbReference type="OrthoDB" id="9784383at2"/>
<reference evidence="4 5" key="1">
    <citation type="submission" date="2016-03" db="EMBL/GenBank/DDBJ databases">
        <title>Complete genome sequence of Shewanella psychrophila WP2, a deep sea bacterium isolated from west Pacific sediment.</title>
        <authorList>
            <person name="Xu G."/>
            <person name="Jian H."/>
        </authorList>
    </citation>
    <scope>NUCLEOTIDE SEQUENCE [LARGE SCALE GENOMIC DNA]</scope>
    <source>
        <strain evidence="4 5">WP2</strain>
    </source>
</reference>
<dbReference type="EMBL" id="CP014782">
    <property type="protein sequence ID" value="AQS35778.1"/>
    <property type="molecule type" value="Genomic_DNA"/>
</dbReference>
<dbReference type="STRING" id="225848.Sps_00580"/>